<dbReference type="GO" id="GO:0005615">
    <property type="term" value="C:extracellular space"/>
    <property type="evidence" value="ECO:0007669"/>
    <property type="project" value="TreeGrafter"/>
</dbReference>
<dbReference type="OrthoDB" id="5949851at2759"/>
<dbReference type="InterPro" id="IPR017948">
    <property type="entry name" value="TGFb_CS"/>
</dbReference>
<sequence length="434" mass="49171">METSKFLLFGALLVVLKDDCQVDCNHSPASSKHRTRHHKGVSVADFGHSVSAYHPNGYPMYMMQLYHNYTSADGKRAQRTASPVSEDLPALRQSDSVLSLIAKDCHQVGERWTVTFDISSVPASDDIQLSELRFRLPAFSAAKRVVVDIYHASKQNCAPNSTACIEQRVFLGSIKSLADESVSPIKVFNVTVLLKFWMHQVDKAHPKAEAEQTFTVDSALDSEFGSGSLDGSGEEVIDPLRHKVNRRRRVQHPTADRVMMVVFSKTMLPHGARHSPSLMRTVKHSKYVVLERAGGEVQTRRRKRNRVEFERMRAVEGDAKVTGSATEAVQRTLCRKVDMWVDFDQIGWNEWIVHPKRYNAFRCEGECPTPLDESFNPTNHAYMQSLLKLYHPERVTCPSCVPTRLSPLSMLYYESDDVVLRHHEDMIVEECGCH</sequence>
<dbReference type="GO" id="GO:0008083">
    <property type="term" value="F:growth factor activity"/>
    <property type="evidence" value="ECO:0007669"/>
    <property type="project" value="UniProtKB-KW"/>
</dbReference>
<evidence type="ECO:0000256" key="6">
    <source>
        <dbReference type="ARBA" id="ARBA00022729"/>
    </source>
</evidence>
<dbReference type="CTD" id="338101"/>
<dbReference type="GO" id="GO:0005125">
    <property type="term" value="F:cytokine activity"/>
    <property type="evidence" value="ECO:0007669"/>
    <property type="project" value="TreeGrafter"/>
</dbReference>
<dbReference type="GO" id="GO:0009888">
    <property type="term" value="P:tissue development"/>
    <property type="evidence" value="ECO:0007669"/>
    <property type="project" value="UniProtKB-ARBA"/>
</dbReference>
<dbReference type="InterPro" id="IPR001839">
    <property type="entry name" value="TGF-b_C"/>
</dbReference>
<dbReference type="GeneID" id="115830264"/>
<dbReference type="SUPFAM" id="SSF57501">
    <property type="entry name" value="Cystine-knot cytokines"/>
    <property type="match status" value="1"/>
</dbReference>
<comment type="subcellular location">
    <subcellularLocation>
        <location evidence="1">Secreted</location>
    </subcellularLocation>
</comment>
<protein>
    <submittedName>
        <fullName evidence="14">Southpaw</fullName>
    </submittedName>
</protein>
<keyword evidence="13" id="KW-1185">Reference proteome</keyword>
<feature type="domain" description="TGF-beta family profile" evidence="12">
    <location>
        <begin position="301"/>
        <end position="434"/>
    </location>
</feature>
<evidence type="ECO:0000259" key="12">
    <source>
        <dbReference type="PROSITE" id="PS51362"/>
    </source>
</evidence>
<dbReference type="Gene3D" id="2.10.90.10">
    <property type="entry name" value="Cystine-knot cytokines"/>
    <property type="match status" value="1"/>
</dbReference>
<keyword evidence="7 10" id="KW-0339">Growth factor</keyword>
<evidence type="ECO:0000256" key="10">
    <source>
        <dbReference type="RuleBase" id="RU000354"/>
    </source>
</evidence>
<dbReference type="CDD" id="cd13759">
    <property type="entry name" value="TGF_beta_NODAL"/>
    <property type="match status" value="1"/>
</dbReference>
<feature type="chain" id="PRO_5026737825" evidence="11">
    <location>
        <begin position="23"/>
        <end position="434"/>
    </location>
</feature>
<proteinExistence type="inferred from homology"/>
<dbReference type="Pfam" id="PF00688">
    <property type="entry name" value="TGFb_propeptide"/>
    <property type="match status" value="1"/>
</dbReference>
<dbReference type="PROSITE" id="PS00250">
    <property type="entry name" value="TGF_BETA_1"/>
    <property type="match status" value="1"/>
</dbReference>
<dbReference type="InterPro" id="IPR001111">
    <property type="entry name" value="TGF-b_propeptide"/>
</dbReference>
<keyword evidence="8" id="KW-1015">Disulfide bond</keyword>
<keyword evidence="6 11" id="KW-0732">Signal</keyword>
<dbReference type="RefSeq" id="XP_030650263.1">
    <property type="nucleotide sequence ID" value="XM_030794403.1"/>
</dbReference>
<evidence type="ECO:0000313" key="14">
    <source>
        <dbReference type="RefSeq" id="XP_030650263.1"/>
    </source>
</evidence>
<evidence type="ECO:0000256" key="2">
    <source>
        <dbReference type="ARBA" id="ARBA00006656"/>
    </source>
</evidence>
<keyword evidence="9" id="KW-0325">Glycoprotein</keyword>
<dbReference type="GO" id="GO:0007369">
    <property type="term" value="P:gastrulation"/>
    <property type="evidence" value="ECO:0007669"/>
    <property type="project" value="UniProtKB-ARBA"/>
</dbReference>
<evidence type="ECO:0000256" key="7">
    <source>
        <dbReference type="ARBA" id="ARBA00023030"/>
    </source>
</evidence>
<dbReference type="PANTHER" id="PTHR11848">
    <property type="entry name" value="TGF-BETA FAMILY"/>
    <property type="match status" value="1"/>
</dbReference>
<dbReference type="SMART" id="SM00204">
    <property type="entry name" value="TGFB"/>
    <property type="match status" value="1"/>
</dbReference>
<evidence type="ECO:0000256" key="9">
    <source>
        <dbReference type="ARBA" id="ARBA00023180"/>
    </source>
</evidence>
<feature type="signal peptide" evidence="11">
    <location>
        <begin position="1"/>
        <end position="22"/>
    </location>
</feature>
<accession>A0A6J2X0W1</accession>
<evidence type="ECO:0000313" key="13">
    <source>
        <dbReference type="Proteomes" id="UP000504632"/>
    </source>
</evidence>
<organism evidence="13 14">
    <name type="scientific">Chanos chanos</name>
    <name type="common">Milkfish</name>
    <name type="synonym">Mugil chanos</name>
    <dbReference type="NCBI Taxonomy" id="29144"/>
    <lineage>
        <taxon>Eukaryota</taxon>
        <taxon>Metazoa</taxon>
        <taxon>Chordata</taxon>
        <taxon>Craniata</taxon>
        <taxon>Vertebrata</taxon>
        <taxon>Euteleostomi</taxon>
        <taxon>Actinopterygii</taxon>
        <taxon>Neopterygii</taxon>
        <taxon>Teleostei</taxon>
        <taxon>Ostariophysi</taxon>
        <taxon>Gonorynchiformes</taxon>
        <taxon>Chanidae</taxon>
        <taxon>Chanos</taxon>
    </lineage>
</organism>
<name>A0A6J2X0W1_CHACN</name>
<dbReference type="PANTHER" id="PTHR11848:SF159">
    <property type="entry name" value="NODAL HOMOLOG"/>
    <property type="match status" value="1"/>
</dbReference>
<reference evidence="14" key="1">
    <citation type="submission" date="2025-08" db="UniProtKB">
        <authorList>
            <consortium name="RefSeq"/>
        </authorList>
    </citation>
    <scope>IDENTIFICATION</scope>
</reference>
<dbReference type="Gene3D" id="2.60.120.970">
    <property type="match status" value="1"/>
</dbReference>
<dbReference type="Pfam" id="PF00019">
    <property type="entry name" value="TGF_beta"/>
    <property type="match status" value="1"/>
</dbReference>
<evidence type="ECO:0000256" key="5">
    <source>
        <dbReference type="ARBA" id="ARBA00022685"/>
    </source>
</evidence>
<dbReference type="InParanoid" id="A0A6J2X0W1"/>
<evidence type="ECO:0000256" key="3">
    <source>
        <dbReference type="ARBA" id="ARBA00022473"/>
    </source>
</evidence>
<dbReference type="InterPro" id="IPR029034">
    <property type="entry name" value="Cystine-knot_cytokine"/>
</dbReference>
<dbReference type="AlphaFoldDB" id="A0A6J2X0W1"/>
<evidence type="ECO:0000256" key="8">
    <source>
        <dbReference type="ARBA" id="ARBA00023157"/>
    </source>
</evidence>
<keyword evidence="3" id="KW-0217">Developmental protein</keyword>
<dbReference type="PROSITE" id="PS51362">
    <property type="entry name" value="TGF_BETA_2"/>
    <property type="match status" value="1"/>
</dbReference>
<gene>
    <name evidence="14" type="primary">spaw</name>
</gene>
<evidence type="ECO:0000256" key="11">
    <source>
        <dbReference type="SAM" id="SignalP"/>
    </source>
</evidence>
<comment type="similarity">
    <text evidence="2 10">Belongs to the TGF-beta family.</text>
</comment>
<evidence type="ECO:0000256" key="4">
    <source>
        <dbReference type="ARBA" id="ARBA00022525"/>
    </source>
</evidence>
<dbReference type="InterPro" id="IPR015615">
    <property type="entry name" value="TGF-beta-rel"/>
</dbReference>
<keyword evidence="5" id="KW-0165">Cleavage on pair of basic residues</keyword>
<evidence type="ECO:0000256" key="1">
    <source>
        <dbReference type="ARBA" id="ARBA00004613"/>
    </source>
</evidence>
<dbReference type="FunFam" id="2.10.90.10:FF:000026">
    <property type="entry name" value="Nodal homolog 3-A"/>
    <property type="match status" value="1"/>
</dbReference>
<keyword evidence="4" id="KW-0964">Secreted</keyword>
<dbReference type="Proteomes" id="UP000504632">
    <property type="component" value="Chromosome 1"/>
</dbReference>